<keyword evidence="2" id="KW-1185">Reference proteome</keyword>
<evidence type="ECO:0000313" key="2">
    <source>
        <dbReference type="Proteomes" id="UP000078397"/>
    </source>
</evidence>
<dbReference type="EMBL" id="LSBJ02000008">
    <property type="protein sequence ID" value="OAQ60475.1"/>
    <property type="molecule type" value="Genomic_DNA"/>
</dbReference>
<protein>
    <submittedName>
        <fullName evidence="1">Uncharacterized protein</fullName>
    </submittedName>
</protein>
<organism evidence="1 2">
    <name type="scientific">Pochonia chlamydosporia 170</name>
    <dbReference type="NCBI Taxonomy" id="1380566"/>
    <lineage>
        <taxon>Eukaryota</taxon>
        <taxon>Fungi</taxon>
        <taxon>Dikarya</taxon>
        <taxon>Ascomycota</taxon>
        <taxon>Pezizomycotina</taxon>
        <taxon>Sordariomycetes</taxon>
        <taxon>Hypocreomycetidae</taxon>
        <taxon>Hypocreales</taxon>
        <taxon>Clavicipitaceae</taxon>
        <taxon>Pochonia</taxon>
    </lineage>
</organism>
<gene>
    <name evidence="1" type="ORF">VFPPC_06611</name>
</gene>
<reference evidence="1 2" key="1">
    <citation type="journal article" date="2016" name="PLoS Pathog.">
        <title>Biosynthesis of antibiotic leucinostatins in bio-control fungus Purpureocillium lilacinum and their inhibition on phytophthora revealed by genome mining.</title>
        <authorList>
            <person name="Wang G."/>
            <person name="Liu Z."/>
            <person name="Lin R."/>
            <person name="Li E."/>
            <person name="Mao Z."/>
            <person name="Ling J."/>
            <person name="Yang Y."/>
            <person name="Yin W.B."/>
            <person name="Xie B."/>
        </authorList>
    </citation>
    <scope>NUCLEOTIDE SEQUENCE [LARGE SCALE GENOMIC DNA]</scope>
    <source>
        <strain evidence="1">170</strain>
    </source>
</reference>
<proteinExistence type="predicted"/>
<dbReference type="KEGG" id="pchm:VFPPC_06611"/>
<name>A0A179F4Y4_METCM</name>
<comment type="caution">
    <text evidence="1">The sequence shown here is derived from an EMBL/GenBank/DDBJ whole genome shotgun (WGS) entry which is preliminary data.</text>
</comment>
<sequence length="543" mass="61535">MDLKYILNDPEPIMGEPNPKKPLELLDFPNEILASICSKLCGHCTGEPVNIRHSDSLISWLALNTLSKTCKKLRRVALPFIPHRPMVGQHKLDAFNLFLAKNPEFAAKVHQIDHLWYPMALGPERAQLKMPPEHQKVLRKYFSATSLSIDRICIMLIALPALKDLRIVGHMRPSEAFLPNLRSLTFDAIHECTDPVYKPISQRVREICHFVAIAAPNLHTLRFGNFIMVGQGTRGQIYPPPNIPLLRPTNLRVLEFYGCVFGPFGMFRSPIALLIDSNKKLEKLSVSVNICSCFSSATRLSGTCIGPRQIIDMLRKSRINGLKSLCLNFLDIQASNSLMTFQKCLSQRSTYRRWGPDPGNERTLSWDGYKDTFECFTELVELTIDEHSFFVHWKALQMPSNHGIDIMAIPVPISVLTTYTDKCWFNIMPRKLQKISLLVKGGPLAVAAIMKLQDMVMKRQLPHLQVVELTICPMSHTNKPFFNPQDYRDELLVMRNFFRKVQESGLGVKVLIRSFRPCADVYHYGPPPSSETSATTAAPRGTV</sequence>
<evidence type="ECO:0000313" key="1">
    <source>
        <dbReference type="EMBL" id="OAQ60475.1"/>
    </source>
</evidence>
<dbReference type="RefSeq" id="XP_018138353.1">
    <property type="nucleotide sequence ID" value="XM_018285618.1"/>
</dbReference>
<dbReference type="GeneID" id="28849612"/>
<dbReference type="Proteomes" id="UP000078397">
    <property type="component" value="Unassembled WGS sequence"/>
</dbReference>
<dbReference type="SUPFAM" id="SSF52047">
    <property type="entry name" value="RNI-like"/>
    <property type="match status" value="1"/>
</dbReference>
<dbReference type="AlphaFoldDB" id="A0A179F4Y4"/>
<accession>A0A179F4Y4</accession>